<sequence length="96" mass="10161">MRISLSPVRRDGTLTVEKSGDCLVIDGVVFDFTPVPDGATLPQDAIDSEWFAGDVERIAGVLHVTLVLPHGPDPSPTVAFPSDIISPPDGTVELPQ</sequence>
<name>A0A1I3YBN7_9HYPH</name>
<keyword evidence="2" id="KW-1185">Reference proteome</keyword>
<proteinExistence type="predicted"/>
<accession>A0A1I3YBN7</accession>
<gene>
    <name evidence="1" type="ORF">SAMN04488498_104326</name>
</gene>
<evidence type="ECO:0000313" key="2">
    <source>
        <dbReference type="Proteomes" id="UP000323300"/>
    </source>
</evidence>
<dbReference type="OrthoDB" id="8373799at2"/>
<protein>
    <submittedName>
        <fullName evidence="1">Uncharacterized protein</fullName>
    </submittedName>
</protein>
<dbReference type="AlphaFoldDB" id="A0A1I3YBN7"/>
<evidence type="ECO:0000313" key="1">
    <source>
        <dbReference type="EMBL" id="SFK29150.1"/>
    </source>
</evidence>
<organism evidence="1 2">
    <name type="scientific">Neomesorhizobium albiziae</name>
    <dbReference type="NCBI Taxonomy" id="335020"/>
    <lineage>
        <taxon>Bacteria</taxon>
        <taxon>Pseudomonadati</taxon>
        <taxon>Pseudomonadota</taxon>
        <taxon>Alphaproteobacteria</taxon>
        <taxon>Hyphomicrobiales</taxon>
        <taxon>Phyllobacteriaceae</taxon>
        <taxon>Neomesorhizobium</taxon>
    </lineage>
</organism>
<dbReference type="Proteomes" id="UP000323300">
    <property type="component" value="Unassembled WGS sequence"/>
</dbReference>
<dbReference type="EMBL" id="FOSL01000004">
    <property type="protein sequence ID" value="SFK29150.1"/>
    <property type="molecule type" value="Genomic_DNA"/>
</dbReference>
<reference evidence="1 2" key="1">
    <citation type="submission" date="2016-10" db="EMBL/GenBank/DDBJ databases">
        <authorList>
            <person name="Varghese N."/>
            <person name="Submissions S."/>
        </authorList>
    </citation>
    <scope>NUCLEOTIDE SEQUENCE [LARGE SCALE GENOMIC DNA]</scope>
    <source>
        <strain evidence="1 2">DSM 21822</strain>
    </source>
</reference>
<dbReference type="RefSeq" id="WP_149759991.1">
    <property type="nucleotide sequence ID" value="NZ_BSPE01000007.1"/>
</dbReference>